<dbReference type="Proteomes" id="UP000030676">
    <property type="component" value="Unassembled WGS sequence"/>
</dbReference>
<dbReference type="AlphaFoldDB" id="X0GNJ4"/>
<organism evidence="1">
    <name type="scientific">Fusarium oxysporum f. sp. conglutinans race 2 54008</name>
    <dbReference type="NCBI Taxonomy" id="1089457"/>
    <lineage>
        <taxon>Eukaryota</taxon>
        <taxon>Fungi</taxon>
        <taxon>Dikarya</taxon>
        <taxon>Ascomycota</taxon>
        <taxon>Pezizomycotina</taxon>
        <taxon>Sordariomycetes</taxon>
        <taxon>Hypocreomycetidae</taxon>
        <taxon>Hypocreales</taxon>
        <taxon>Nectriaceae</taxon>
        <taxon>Fusarium</taxon>
        <taxon>Fusarium oxysporum species complex</taxon>
    </lineage>
</organism>
<sequence length="31" mass="3433">MRMSAPFGELSPGRSDAFTMSNDSCVTFMCR</sequence>
<accession>X0GNJ4</accession>
<gene>
    <name evidence="1" type="ORF">FOPG_18559</name>
</gene>
<reference evidence="1" key="2">
    <citation type="submission" date="2012-05" db="EMBL/GenBank/DDBJ databases">
        <title>The Genome Annotation of Fusarium oxysporum PHW808.</title>
        <authorList>
            <consortium name="The Broad Institute Genomics Platform"/>
            <person name="Ma L.-J."/>
            <person name="Corby-Kistler H."/>
            <person name="Broz K."/>
            <person name="Gale L.R."/>
            <person name="Jonkers W."/>
            <person name="O'Donnell K."/>
            <person name="Ploetz R."/>
            <person name="Steinberg C."/>
            <person name="Schwartz D.C."/>
            <person name="VanEtten H."/>
            <person name="Zhou S."/>
            <person name="Young S.K."/>
            <person name="Zeng Q."/>
            <person name="Gargeya S."/>
            <person name="Fitzgerald M."/>
            <person name="Abouelleil A."/>
            <person name="Alvarado L."/>
            <person name="Chapman S.B."/>
            <person name="Gainer-Dewar J."/>
            <person name="Goldberg J."/>
            <person name="Griggs A."/>
            <person name="Gujja S."/>
            <person name="Hansen M."/>
            <person name="Howarth C."/>
            <person name="Imamovic A."/>
            <person name="Ireland A."/>
            <person name="Larimer J."/>
            <person name="McCowan C."/>
            <person name="Murphy C."/>
            <person name="Pearson M."/>
            <person name="Poon T.W."/>
            <person name="Priest M."/>
            <person name="Roberts A."/>
            <person name="Saif S."/>
            <person name="Shea T."/>
            <person name="Sykes S."/>
            <person name="Wortman J."/>
            <person name="Nusbaum C."/>
            <person name="Birren B."/>
        </authorList>
    </citation>
    <scope>NUCLEOTIDE SEQUENCE</scope>
    <source>
        <strain evidence="1">54008</strain>
    </source>
</reference>
<protein>
    <submittedName>
        <fullName evidence="1">Uncharacterized protein</fullName>
    </submittedName>
</protein>
<dbReference type="EMBL" id="JH659183">
    <property type="protein sequence ID" value="EXL65207.1"/>
    <property type="molecule type" value="Genomic_DNA"/>
</dbReference>
<dbReference type="HOGENOM" id="CLU_3399502_0_0_1"/>
<reference evidence="1" key="1">
    <citation type="submission" date="2011-11" db="EMBL/GenBank/DDBJ databases">
        <title>The Genome Sequence of Fusarium oxysporum PHW808.</title>
        <authorList>
            <consortium name="The Broad Institute Genome Sequencing Platform"/>
            <person name="Ma L.-J."/>
            <person name="Gale L.R."/>
            <person name="Schwartz D.C."/>
            <person name="Zhou S."/>
            <person name="Corby-Kistler H."/>
            <person name="Young S.K."/>
            <person name="Zeng Q."/>
            <person name="Gargeya S."/>
            <person name="Fitzgerald M."/>
            <person name="Haas B."/>
            <person name="Abouelleil A."/>
            <person name="Alvarado L."/>
            <person name="Arachchi H.M."/>
            <person name="Berlin A."/>
            <person name="Brown A."/>
            <person name="Chapman S.B."/>
            <person name="Chen Z."/>
            <person name="Dunbar C."/>
            <person name="Freedman E."/>
            <person name="Gearin G."/>
            <person name="Goldberg J."/>
            <person name="Griggs A."/>
            <person name="Gujja S."/>
            <person name="Heiman D."/>
            <person name="Howarth C."/>
            <person name="Larson L."/>
            <person name="Lui A."/>
            <person name="MacDonald P.J.P."/>
            <person name="Montmayeur A."/>
            <person name="Murphy C."/>
            <person name="Neiman D."/>
            <person name="Pearson M."/>
            <person name="Priest M."/>
            <person name="Roberts A."/>
            <person name="Saif S."/>
            <person name="Shea T."/>
            <person name="Shenoy N."/>
            <person name="Sisk P."/>
            <person name="Stolte C."/>
            <person name="Sykes S."/>
            <person name="Wortman J."/>
            <person name="Nusbaum C."/>
            <person name="Birren B."/>
        </authorList>
    </citation>
    <scope>NUCLEOTIDE SEQUENCE [LARGE SCALE GENOMIC DNA]</scope>
    <source>
        <strain evidence="1">54008</strain>
    </source>
</reference>
<proteinExistence type="predicted"/>
<evidence type="ECO:0000313" key="1">
    <source>
        <dbReference type="EMBL" id="EXL65207.1"/>
    </source>
</evidence>
<name>X0GNJ4_FUSOX</name>